<organism evidence="6 7">
    <name type="scientific">Dyadobacter jiangsuensis</name>
    <dbReference type="NCBI Taxonomy" id="1591085"/>
    <lineage>
        <taxon>Bacteria</taxon>
        <taxon>Pseudomonadati</taxon>
        <taxon>Bacteroidota</taxon>
        <taxon>Cytophagia</taxon>
        <taxon>Cytophagales</taxon>
        <taxon>Spirosomataceae</taxon>
        <taxon>Dyadobacter</taxon>
    </lineage>
</organism>
<dbReference type="Gene3D" id="3.40.50.880">
    <property type="match status" value="1"/>
</dbReference>
<keyword evidence="2" id="KW-0456">Lyase</keyword>
<feature type="signal peptide" evidence="4">
    <location>
        <begin position="1"/>
        <end position="23"/>
    </location>
</feature>
<evidence type="ECO:0000256" key="1">
    <source>
        <dbReference type="ARBA" id="ARBA00023016"/>
    </source>
</evidence>
<reference evidence="6 7" key="1">
    <citation type="submission" date="2018-03" db="EMBL/GenBank/DDBJ databases">
        <title>Genomic Encyclopedia of Archaeal and Bacterial Type Strains, Phase II (KMG-II): from individual species to whole genera.</title>
        <authorList>
            <person name="Goeker M."/>
        </authorList>
    </citation>
    <scope>NUCLEOTIDE SEQUENCE [LARGE SCALE GENOMIC DNA]</scope>
    <source>
        <strain evidence="6 7">DSM 29057</strain>
    </source>
</reference>
<dbReference type="Pfam" id="PF01965">
    <property type="entry name" value="DJ-1_PfpI"/>
    <property type="match status" value="1"/>
</dbReference>
<dbReference type="EMBL" id="PYAS01000004">
    <property type="protein sequence ID" value="PSL30531.1"/>
    <property type="molecule type" value="Genomic_DNA"/>
</dbReference>
<dbReference type="AlphaFoldDB" id="A0A2P8G982"/>
<evidence type="ECO:0000256" key="3">
    <source>
        <dbReference type="ARBA" id="ARBA00038493"/>
    </source>
</evidence>
<accession>A0A2P8G982</accession>
<dbReference type="RefSeq" id="WP_211302230.1">
    <property type="nucleotide sequence ID" value="NZ_PYAS01000004.1"/>
</dbReference>
<keyword evidence="1" id="KW-0346">Stress response</keyword>
<dbReference type="GO" id="GO:0005737">
    <property type="term" value="C:cytoplasm"/>
    <property type="evidence" value="ECO:0007669"/>
    <property type="project" value="TreeGrafter"/>
</dbReference>
<evidence type="ECO:0000313" key="7">
    <source>
        <dbReference type="Proteomes" id="UP000241964"/>
    </source>
</evidence>
<dbReference type="PANTHER" id="PTHR48094:SF11">
    <property type="entry name" value="GLUTATHIONE-INDEPENDENT GLYOXALASE HSP31-RELATED"/>
    <property type="match status" value="1"/>
</dbReference>
<comment type="caution">
    <text evidence="6">The sequence shown here is derived from an EMBL/GenBank/DDBJ whole genome shotgun (WGS) entry which is preliminary data.</text>
</comment>
<dbReference type="InterPro" id="IPR029062">
    <property type="entry name" value="Class_I_gatase-like"/>
</dbReference>
<dbReference type="Proteomes" id="UP000241964">
    <property type="component" value="Unassembled WGS sequence"/>
</dbReference>
<dbReference type="GO" id="GO:0008233">
    <property type="term" value="F:peptidase activity"/>
    <property type="evidence" value="ECO:0007669"/>
    <property type="project" value="UniProtKB-KW"/>
</dbReference>
<name>A0A2P8G982_9BACT</name>
<evidence type="ECO:0000313" key="6">
    <source>
        <dbReference type="EMBL" id="PSL30531.1"/>
    </source>
</evidence>
<dbReference type="GO" id="GO:0019172">
    <property type="term" value="F:glyoxalase III activity"/>
    <property type="evidence" value="ECO:0007669"/>
    <property type="project" value="TreeGrafter"/>
</dbReference>
<comment type="similarity">
    <text evidence="3">Belongs to the peptidase C56 family. HSP31-like subfamily.</text>
</comment>
<evidence type="ECO:0000256" key="4">
    <source>
        <dbReference type="SAM" id="SignalP"/>
    </source>
</evidence>
<proteinExistence type="inferred from homology"/>
<dbReference type="SUPFAM" id="SSF52317">
    <property type="entry name" value="Class I glutamine amidotransferase-like"/>
    <property type="match status" value="1"/>
</dbReference>
<sequence length="252" mass="27108">MANTLVKLALAASVISSNSDAMAQTGQKMEKKILFVVTSHDTKGSTGEPTGYYLGEVSHPWEVLAEAGYEIDFVSPKGGKAPVDGFDLTDPVNKKFWENEEARRKVEHTLTPDAVKPQDYQAIFYAGGHGAMWDFAGDAKLATIAAEIYARNGVVAAVCHGPAGLVNIKLADGSYLVNGKKVNAFTNEEETAVGLEKVVPFALETRLIERGAKFEKSGKWQTHVVTDQRLVTGQNPQSAKAVGLAMLKILGE</sequence>
<dbReference type="InterPro" id="IPR002818">
    <property type="entry name" value="DJ-1/PfpI"/>
</dbReference>
<evidence type="ECO:0000256" key="2">
    <source>
        <dbReference type="ARBA" id="ARBA00023239"/>
    </source>
</evidence>
<protein>
    <submittedName>
        <fullName evidence="6">Putative intracellular protease/amidase</fullName>
    </submittedName>
</protein>
<dbReference type="GO" id="GO:0019243">
    <property type="term" value="P:methylglyoxal catabolic process to D-lactate via S-lactoyl-glutathione"/>
    <property type="evidence" value="ECO:0007669"/>
    <property type="project" value="TreeGrafter"/>
</dbReference>
<dbReference type="CDD" id="cd03141">
    <property type="entry name" value="GATase1_Hsp31_like"/>
    <property type="match status" value="1"/>
</dbReference>
<keyword evidence="7" id="KW-1185">Reference proteome</keyword>
<keyword evidence="4" id="KW-0732">Signal</keyword>
<feature type="domain" description="DJ-1/PfpI" evidence="5">
    <location>
        <begin position="56"/>
        <end position="248"/>
    </location>
</feature>
<dbReference type="PANTHER" id="PTHR48094">
    <property type="entry name" value="PROTEIN/NUCLEIC ACID DEGLYCASE DJ-1-RELATED"/>
    <property type="match status" value="1"/>
</dbReference>
<feature type="chain" id="PRO_5015148577" evidence="4">
    <location>
        <begin position="24"/>
        <end position="252"/>
    </location>
</feature>
<dbReference type="InterPro" id="IPR050325">
    <property type="entry name" value="Prot/Nucl_acid_deglycase"/>
</dbReference>
<keyword evidence="6" id="KW-0378">Hydrolase</keyword>
<dbReference type="GO" id="GO:0006508">
    <property type="term" value="P:proteolysis"/>
    <property type="evidence" value="ECO:0007669"/>
    <property type="project" value="UniProtKB-KW"/>
</dbReference>
<evidence type="ECO:0000259" key="5">
    <source>
        <dbReference type="Pfam" id="PF01965"/>
    </source>
</evidence>
<gene>
    <name evidence="6" type="ORF">CLV60_104474</name>
</gene>
<keyword evidence="6" id="KW-0645">Protease</keyword>